<sequence>MVSPTATARQRWKPRLLQRRLRLLHPSRLRRRGVTWRRCCGGRRPRTGR</sequence>
<organism evidence="1">
    <name type="scientific">Arundo donax</name>
    <name type="common">Giant reed</name>
    <name type="synonym">Donax arundinaceus</name>
    <dbReference type="NCBI Taxonomy" id="35708"/>
    <lineage>
        <taxon>Eukaryota</taxon>
        <taxon>Viridiplantae</taxon>
        <taxon>Streptophyta</taxon>
        <taxon>Embryophyta</taxon>
        <taxon>Tracheophyta</taxon>
        <taxon>Spermatophyta</taxon>
        <taxon>Magnoliopsida</taxon>
        <taxon>Liliopsida</taxon>
        <taxon>Poales</taxon>
        <taxon>Poaceae</taxon>
        <taxon>PACMAD clade</taxon>
        <taxon>Arundinoideae</taxon>
        <taxon>Arundineae</taxon>
        <taxon>Arundo</taxon>
    </lineage>
</organism>
<proteinExistence type="predicted"/>
<dbReference type="AlphaFoldDB" id="A0A0A9G8L2"/>
<name>A0A0A9G8L2_ARUDO</name>
<dbReference type="EMBL" id="GBRH01178112">
    <property type="protein sequence ID" value="JAE19784.1"/>
    <property type="molecule type" value="Transcribed_RNA"/>
</dbReference>
<reference evidence="1" key="1">
    <citation type="submission" date="2014-09" db="EMBL/GenBank/DDBJ databases">
        <authorList>
            <person name="Magalhaes I.L.F."/>
            <person name="Oliveira U."/>
            <person name="Santos F.R."/>
            <person name="Vidigal T.H.D.A."/>
            <person name="Brescovit A.D."/>
            <person name="Santos A.J."/>
        </authorList>
    </citation>
    <scope>NUCLEOTIDE SEQUENCE</scope>
    <source>
        <tissue evidence="1">Shoot tissue taken approximately 20 cm above the soil surface</tissue>
    </source>
</reference>
<accession>A0A0A9G8L2</accession>
<protein>
    <submittedName>
        <fullName evidence="1">Uncharacterized protein</fullName>
    </submittedName>
</protein>
<evidence type="ECO:0000313" key="1">
    <source>
        <dbReference type="EMBL" id="JAE19784.1"/>
    </source>
</evidence>
<reference evidence="1" key="2">
    <citation type="journal article" date="2015" name="Data Brief">
        <title>Shoot transcriptome of the giant reed, Arundo donax.</title>
        <authorList>
            <person name="Barrero R.A."/>
            <person name="Guerrero F.D."/>
            <person name="Moolhuijzen P."/>
            <person name="Goolsby J.A."/>
            <person name="Tidwell J."/>
            <person name="Bellgard S.E."/>
            <person name="Bellgard M.I."/>
        </authorList>
    </citation>
    <scope>NUCLEOTIDE SEQUENCE</scope>
    <source>
        <tissue evidence="1">Shoot tissue taken approximately 20 cm above the soil surface</tissue>
    </source>
</reference>